<evidence type="ECO:0000313" key="2">
    <source>
        <dbReference type="Proteomes" id="UP000545286"/>
    </source>
</evidence>
<reference evidence="1 2" key="1">
    <citation type="submission" date="2020-08" db="EMBL/GenBank/DDBJ databases">
        <title>Sequencing the genomes of 1000 actinobacteria strains.</title>
        <authorList>
            <person name="Klenk H.-P."/>
        </authorList>
    </citation>
    <scope>NUCLEOTIDE SEQUENCE [LARGE SCALE GENOMIC DNA]</scope>
    <source>
        <strain evidence="1 2">DSM 20419</strain>
    </source>
</reference>
<keyword evidence="2" id="KW-1185">Reference proteome</keyword>
<evidence type="ECO:0000313" key="1">
    <source>
        <dbReference type="EMBL" id="MBB2958385.1"/>
    </source>
</evidence>
<name>A0A7W4YGY1_9MICO</name>
<proteinExistence type="predicted"/>
<gene>
    <name evidence="1" type="ORF">FHX72_002530</name>
</gene>
<organism evidence="1 2">
    <name type="scientific">Pseudoclavibacter helvolus</name>
    <dbReference type="NCBI Taxonomy" id="255205"/>
    <lineage>
        <taxon>Bacteria</taxon>
        <taxon>Bacillati</taxon>
        <taxon>Actinomycetota</taxon>
        <taxon>Actinomycetes</taxon>
        <taxon>Micrococcales</taxon>
        <taxon>Microbacteriaceae</taxon>
        <taxon>Pseudoclavibacter</taxon>
    </lineage>
</organism>
<dbReference type="Proteomes" id="UP000545286">
    <property type="component" value="Unassembled WGS sequence"/>
</dbReference>
<dbReference type="AlphaFoldDB" id="A0A7W4YGY1"/>
<dbReference type="RefSeq" id="WP_183625372.1">
    <property type="nucleotide sequence ID" value="NZ_JACHWJ010000003.1"/>
</dbReference>
<dbReference type="EMBL" id="JACHWJ010000003">
    <property type="protein sequence ID" value="MBB2958385.1"/>
    <property type="molecule type" value="Genomic_DNA"/>
</dbReference>
<accession>A0A7W4YGY1</accession>
<sequence length="88" mass="9771">MWQPLHAGGAHPSRKLDGAYRVKDAALPADLKAALDANPAALAYFEAMKKQERFQVIFRITNIKTPAIRAARIQDVVEKAARGESHYK</sequence>
<protein>
    <submittedName>
        <fullName evidence="1">Uncharacterized protein YdeI (YjbR/CyaY-like superfamily)</fullName>
    </submittedName>
</protein>
<comment type="caution">
    <text evidence="1">The sequence shown here is derived from an EMBL/GenBank/DDBJ whole genome shotgun (WGS) entry which is preliminary data.</text>
</comment>
<dbReference type="Pfam" id="PF13376">
    <property type="entry name" value="OmdA"/>
    <property type="match status" value="1"/>
</dbReference>